<organism evidence="3 4">
    <name type="scientific">Trichomonas vaginalis (strain ATCC PRA-98 / G3)</name>
    <dbReference type="NCBI Taxonomy" id="412133"/>
    <lineage>
        <taxon>Eukaryota</taxon>
        <taxon>Metamonada</taxon>
        <taxon>Parabasalia</taxon>
        <taxon>Trichomonadida</taxon>
        <taxon>Trichomonadidae</taxon>
        <taxon>Trichomonas</taxon>
    </lineage>
</organism>
<evidence type="ECO:0000313" key="3">
    <source>
        <dbReference type="EMBL" id="EAY09438.1"/>
    </source>
</evidence>
<dbReference type="VEuPathDB" id="TrichDB:TVAG_125960"/>
<dbReference type="VEuPathDB" id="TrichDB:TVAGG3_0861020"/>
<evidence type="ECO:0000313" key="4">
    <source>
        <dbReference type="Proteomes" id="UP000001542"/>
    </source>
</evidence>
<reference evidence="3" key="2">
    <citation type="journal article" date="2007" name="Science">
        <title>Draft genome sequence of the sexually transmitted pathogen Trichomonas vaginalis.</title>
        <authorList>
            <person name="Carlton J.M."/>
            <person name="Hirt R.P."/>
            <person name="Silva J.C."/>
            <person name="Delcher A.L."/>
            <person name="Schatz M."/>
            <person name="Zhao Q."/>
            <person name="Wortman J.R."/>
            <person name="Bidwell S.L."/>
            <person name="Alsmark U.C.M."/>
            <person name="Besteiro S."/>
            <person name="Sicheritz-Ponten T."/>
            <person name="Noel C.J."/>
            <person name="Dacks J.B."/>
            <person name="Foster P.G."/>
            <person name="Simillion C."/>
            <person name="Van de Peer Y."/>
            <person name="Miranda-Saavedra D."/>
            <person name="Barton G.J."/>
            <person name="Westrop G.D."/>
            <person name="Mueller S."/>
            <person name="Dessi D."/>
            <person name="Fiori P.L."/>
            <person name="Ren Q."/>
            <person name="Paulsen I."/>
            <person name="Zhang H."/>
            <person name="Bastida-Corcuera F.D."/>
            <person name="Simoes-Barbosa A."/>
            <person name="Brown M.T."/>
            <person name="Hayes R.D."/>
            <person name="Mukherjee M."/>
            <person name="Okumura C.Y."/>
            <person name="Schneider R."/>
            <person name="Smith A.J."/>
            <person name="Vanacova S."/>
            <person name="Villalvazo M."/>
            <person name="Haas B.J."/>
            <person name="Pertea M."/>
            <person name="Feldblyum T.V."/>
            <person name="Utterback T.R."/>
            <person name="Shu C.L."/>
            <person name="Osoegawa K."/>
            <person name="de Jong P.J."/>
            <person name="Hrdy I."/>
            <person name="Horvathova L."/>
            <person name="Zubacova Z."/>
            <person name="Dolezal P."/>
            <person name="Malik S.B."/>
            <person name="Logsdon J.M. Jr."/>
            <person name="Henze K."/>
            <person name="Gupta A."/>
            <person name="Wang C.C."/>
            <person name="Dunne R.L."/>
            <person name="Upcroft J.A."/>
            <person name="Upcroft P."/>
            <person name="White O."/>
            <person name="Salzberg S.L."/>
            <person name="Tang P."/>
            <person name="Chiu C.-H."/>
            <person name="Lee Y.-S."/>
            <person name="Embley T.M."/>
            <person name="Coombs G.H."/>
            <person name="Mottram J.C."/>
            <person name="Tachezy J."/>
            <person name="Fraser-Liggett C.M."/>
            <person name="Johnson P.J."/>
        </authorList>
    </citation>
    <scope>NUCLEOTIDE SEQUENCE [LARGE SCALE GENOMIC DNA]</scope>
    <source>
        <strain evidence="3">G3</strain>
    </source>
</reference>
<dbReference type="SUPFAM" id="SSF51126">
    <property type="entry name" value="Pectin lyase-like"/>
    <property type="match status" value="1"/>
</dbReference>
<protein>
    <recommendedName>
        <fullName evidence="5">Right handed beta helix domain-containing protein</fullName>
    </recommendedName>
</protein>
<dbReference type="Proteomes" id="UP000001542">
    <property type="component" value="Unassembled WGS sequence"/>
</dbReference>
<feature type="compositionally biased region" description="Polar residues" evidence="1">
    <location>
        <begin position="445"/>
        <end position="460"/>
    </location>
</feature>
<evidence type="ECO:0000256" key="2">
    <source>
        <dbReference type="SAM" id="Phobius"/>
    </source>
</evidence>
<reference evidence="3" key="1">
    <citation type="submission" date="2006-10" db="EMBL/GenBank/DDBJ databases">
        <authorList>
            <person name="Amadeo P."/>
            <person name="Zhao Q."/>
            <person name="Wortman J."/>
            <person name="Fraser-Liggett C."/>
            <person name="Carlton J."/>
        </authorList>
    </citation>
    <scope>NUCLEOTIDE SEQUENCE</scope>
    <source>
        <strain evidence="3">G3</strain>
    </source>
</reference>
<keyword evidence="2" id="KW-0472">Membrane</keyword>
<feature type="region of interest" description="Disordered" evidence="1">
    <location>
        <begin position="299"/>
        <end position="370"/>
    </location>
</feature>
<dbReference type="SMR" id="A2ECY7"/>
<dbReference type="RefSeq" id="XP_001321661.1">
    <property type="nucleotide sequence ID" value="XM_001321626.1"/>
</dbReference>
<feature type="region of interest" description="Disordered" evidence="1">
    <location>
        <begin position="404"/>
        <end position="475"/>
    </location>
</feature>
<sequence>MFLLCALAASEEYTGTQSKYLDIYATQDILIQDCQFTGLGGWAVYHPAVRIQQGTPAFSTTITETTFTNCQATWAGGFSFEASTNFKVMKTVVDSCKSGSSYDYGCIAHIKPTSDIVYTLTLNSFINCPGGSKPLDCFGYGKLSNLNFTNDWASAGIKGAANGVLAYDTATKIDTSYTNFYKCYSTCGILYAYYITDTCTISNSNFIENTVAKWYLVGTEGSKKSLKVDSCIFKDNIYGGHEIFGVYSGVQMIVVNCKLDSTTMAGTISQDGNTVTSATEIPIVFYATGVVEAKIPYGQPSNGQASSPGTGPTAAVPVIPGDLPTEDPDGTASKGNEDTGDIPVETEDASNTNSSHVANADSGKGGKSTGKSTPMWLLAVIAGAVVVAALIVGFVASKFYEKRLDESDSQYSNQESEDTEHIEIPPQQPEEQHDEEPVDPDLNQPDLTSMELTPDLTSRELNGAPENDNEENDDE</sequence>
<evidence type="ECO:0000256" key="1">
    <source>
        <dbReference type="SAM" id="MobiDB-lite"/>
    </source>
</evidence>
<dbReference type="AlphaFoldDB" id="A2ECY7"/>
<name>A2ECY7_TRIV3</name>
<keyword evidence="2" id="KW-1133">Transmembrane helix</keyword>
<accession>A2ECY7</accession>
<feature type="compositionally biased region" description="Polar residues" evidence="1">
    <location>
        <begin position="299"/>
        <end position="310"/>
    </location>
</feature>
<dbReference type="KEGG" id="tva:4767359"/>
<proteinExistence type="predicted"/>
<feature type="compositionally biased region" description="Acidic residues" evidence="1">
    <location>
        <begin position="338"/>
        <end position="348"/>
    </location>
</feature>
<keyword evidence="4" id="KW-1185">Reference proteome</keyword>
<feature type="transmembrane region" description="Helical" evidence="2">
    <location>
        <begin position="375"/>
        <end position="396"/>
    </location>
</feature>
<gene>
    <name evidence="3" type="ORF">TVAG_125960</name>
</gene>
<keyword evidence="2" id="KW-0812">Transmembrane</keyword>
<dbReference type="InterPro" id="IPR011050">
    <property type="entry name" value="Pectin_lyase_fold/virulence"/>
</dbReference>
<evidence type="ECO:0008006" key="5">
    <source>
        <dbReference type="Google" id="ProtNLM"/>
    </source>
</evidence>
<dbReference type="InParanoid" id="A2ECY7"/>
<dbReference type="EMBL" id="DS113357">
    <property type="protein sequence ID" value="EAY09438.1"/>
    <property type="molecule type" value="Genomic_DNA"/>
</dbReference>